<evidence type="ECO:0000313" key="2">
    <source>
        <dbReference type="Proteomes" id="UP000887563"/>
    </source>
</evidence>
<dbReference type="WBParaSite" id="Minc3s00198g07332">
    <property type="protein sequence ID" value="Minc3s00198g07332"/>
    <property type="gene ID" value="Minc3s00198g07332"/>
</dbReference>
<dbReference type="Proteomes" id="UP000887563">
    <property type="component" value="Unplaced"/>
</dbReference>
<keyword evidence="2" id="KW-1185">Reference proteome</keyword>
<accession>A0A914KZT2</accession>
<sequence length="72" mass="8550">MDILMWAPFGNLARATGRKKRREKAENKNKNEGSLKKNRNGRKKLFSPQQLKTRNENYSSSKFKDLHLFHFI</sequence>
<reference evidence="3" key="1">
    <citation type="submission" date="2022-11" db="UniProtKB">
        <authorList>
            <consortium name="WormBaseParasite"/>
        </authorList>
    </citation>
    <scope>IDENTIFICATION</scope>
</reference>
<evidence type="ECO:0000256" key="1">
    <source>
        <dbReference type="SAM" id="MobiDB-lite"/>
    </source>
</evidence>
<dbReference type="AlphaFoldDB" id="A0A914KZT2"/>
<feature type="compositionally biased region" description="Basic residues" evidence="1">
    <location>
        <begin position="36"/>
        <end position="45"/>
    </location>
</feature>
<feature type="compositionally biased region" description="Basic and acidic residues" evidence="1">
    <location>
        <begin position="23"/>
        <end position="35"/>
    </location>
</feature>
<feature type="compositionally biased region" description="Polar residues" evidence="1">
    <location>
        <begin position="47"/>
        <end position="57"/>
    </location>
</feature>
<evidence type="ECO:0000313" key="3">
    <source>
        <dbReference type="WBParaSite" id="Minc3s00198g07332"/>
    </source>
</evidence>
<name>A0A914KZT2_MELIC</name>
<feature type="region of interest" description="Disordered" evidence="1">
    <location>
        <begin position="15"/>
        <end position="57"/>
    </location>
</feature>
<proteinExistence type="predicted"/>
<organism evidence="2 3">
    <name type="scientific">Meloidogyne incognita</name>
    <name type="common">Southern root-knot nematode worm</name>
    <name type="synonym">Oxyuris incognita</name>
    <dbReference type="NCBI Taxonomy" id="6306"/>
    <lineage>
        <taxon>Eukaryota</taxon>
        <taxon>Metazoa</taxon>
        <taxon>Ecdysozoa</taxon>
        <taxon>Nematoda</taxon>
        <taxon>Chromadorea</taxon>
        <taxon>Rhabditida</taxon>
        <taxon>Tylenchina</taxon>
        <taxon>Tylenchomorpha</taxon>
        <taxon>Tylenchoidea</taxon>
        <taxon>Meloidogynidae</taxon>
        <taxon>Meloidogyninae</taxon>
        <taxon>Meloidogyne</taxon>
        <taxon>Meloidogyne incognita group</taxon>
    </lineage>
</organism>
<protein>
    <submittedName>
        <fullName evidence="3">Uncharacterized protein</fullName>
    </submittedName>
</protein>